<feature type="transmembrane region" description="Helical" evidence="1">
    <location>
        <begin position="181"/>
        <end position="200"/>
    </location>
</feature>
<dbReference type="InterPro" id="IPR037185">
    <property type="entry name" value="EmrE-like"/>
</dbReference>
<dbReference type="KEGG" id="ccos:Pan44_08330"/>
<dbReference type="AlphaFoldDB" id="A0A517S9L2"/>
<keyword evidence="1" id="KW-0472">Membrane</keyword>
<sequence>MSALLTLPYLMPFLGGIVYVFAALFLKRVGESGGETWKTIRACNWTAAVAFQPLLLLGGTFPGWDHIWQPALVGLLFVSGQVSTVLALKVGDVSLATPVLGIKMVLVAALTALILREWPTPALWTAAILSSIAVALLNISPGHQRRRANLTIAIAAYAAFSYALFDVLVQKFAPAWGTGRFLPTMLAFVALYTAFLRPWTSSAPAASPASRPWLIGGALCLAAQALLIVTPIALFGHATTANVLYSARGMWSVVIVWLVGHWFGNREQSLGRLIFISRLLGAALMTAAVIVVLLNPVVRPN</sequence>
<feature type="transmembrane region" description="Helical" evidence="1">
    <location>
        <begin position="95"/>
        <end position="115"/>
    </location>
</feature>
<dbReference type="SUPFAM" id="SSF103481">
    <property type="entry name" value="Multidrug resistance efflux transporter EmrE"/>
    <property type="match status" value="1"/>
</dbReference>
<dbReference type="EMBL" id="CP036271">
    <property type="protein sequence ID" value="QDT52820.1"/>
    <property type="molecule type" value="Genomic_DNA"/>
</dbReference>
<feature type="transmembrane region" description="Helical" evidence="1">
    <location>
        <begin position="151"/>
        <end position="169"/>
    </location>
</feature>
<evidence type="ECO:0000313" key="4">
    <source>
        <dbReference type="Proteomes" id="UP000315700"/>
    </source>
</evidence>
<dbReference type="Proteomes" id="UP000315700">
    <property type="component" value="Chromosome"/>
</dbReference>
<keyword evidence="1" id="KW-0812">Transmembrane</keyword>
<feature type="transmembrane region" description="Helical" evidence="1">
    <location>
        <begin position="67"/>
        <end position="88"/>
    </location>
</feature>
<keyword evidence="1" id="KW-1133">Transmembrane helix</keyword>
<feature type="domain" description="EamA" evidence="2">
    <location>
        <begin position="9"/>
        <end position="138"/>
    </location>
</feature>
<accession>A0A517S9L2</accession>
<feature type="transmembrane region" description="Helical" evidence="1">
    <location>
        <begin position="275"/>
        <end position="298"/>
    </location>
</feature>
<feature type="transmembrane region" description="Helical" evidence="1">
    <location>
        <begin position="212"/>
        <end position="237"/>
    </location>
</feature>
<keyword evidence="4" id="KW-1185">Reference proteome</keyword>
<organism evidence="3 4">
    <name type="scientific">Caulifigura coniformis</name>
    <dbReference type="NCBI Taxonomy" id="2527983"/>
    <lineage>
        <taxon>Bacteria</taxon>
        <taxon>Pseudomonadati</taxon>
        <taxon>Planctomycetota</taxon>
        <taxon>Planctomycetia</taxon>
        <taxon>Planctomycetales</taxon>
        <taxon>Planctomycetaceae</taxon>
        <taxon>Caulifigura</taxon>
    </lineage>
</organism>
<gene>
    <name evidence="3" type="ORF">Pan44_08330</name>
</gene>
<proteinExistence type="predicted"/>
<dbReference type="InParanoid" id="A0A517S9L2"/>
<reference evidence="3 4" key="1">
    <citation type="submission" date="2019-02" db="EMBL/GenBank/DDBJ databases">
        <title>Deep-cultivation of Planctomycetes and their phenomic and genomic characterization uncovers novel biology.</title>
        <authorList>
            <person name="Wiegand S."/>
            <person name="Jogler M."/>
            <person name="Boedeker C."/>
            <person name="Pinto D."/>
            <person name="Vollmers J."/>
            <person name="Rivas-Marin E."/>
            <person name="Kohn T."/>
            <person name="Peeters S.H."/>
            <person name="Heuer A."/>
            <person name="Rast P."/>
            <person name="Oberbeckmann S."/>
            <person name="Bunk B."/>
            <person name="Jeske O."/>
            <person name="Meyerdierks A."/>
            <person name="Storesund J.E."/>
            <person name="Kallscheuer N."/>
            <person name="Luecker S."/>
            <person name="Lage O.M."/>
            <person name="Pohl T."/>
            <person name="Merkel B.J."/>
            <person name="Hornburger P."/>
            <person name="Mueller R.-W."/>
            <person name="Bruemmer F."/>
            <person name="Labrenz M."/>
            <person name="Spormann A.M."/>
            <person name="Op den Camp H."/>
            <person name="Overmann J."/>
            <person name="Amann R."/>
            <person name="Jetten M.S.M."/>
            <person name="Mascher T."/>
            <person name="Medema M.H."/>
            <person name="Devos D.P."/>
            <person name="Kaster A.-K."/>
            <person name="Ovreas L."/>
            <person name="Rohde M."/>
            <person name="Galperin M.Y."/>
            <person name="Jogler C."/>
        </authorList>
    </citation>
    <scope>NUCLEOTIDE SEQUENCE [LARGE SCALE GENOMIC DNA]</scope>
    <source>
        <strain evidence="3 4">Pan44</strain>
    </source>
</reference>
<dbReference type="RefSeq" id="WP_145027499.1">
    <property type="nucleotide sequence ID" value="NZ_CP036271.1"/>
</dbReference>
<evidence type="ECO:0000259" key="2">
    <source>
        <dbReference type="Pfam" id="PF00892"/>
    </source>
</evidence>
<evidence type="ECO:0000256" key="1">
    <source>
        <dbReference type="SAM" id="Phobius"/>
    </source>
</evidence>
<feature type="transmembrane region" description="Helical" evidence="1">
    <location>
        <begin position="42"/>
        <end position="61"/>
    </location>
</feature>
<feature type="transmembrane region" description="Helical" evidence="1">
    <location>
        <begin position="6"/>
        <end position="26"/>
    </location>
</feature>
<evidence type="ECO:0000313" key="3">
    <source>
        <dbReference type="EMBL" id="QDT52820.1"/>
    </source>
</evidence>
<protein>
    <recommendedName>
        <fullName evidence="2">EamA domain-containing protein</fullName>
    </recommendedName>
</protein>
<dbReference type="Pfam" id="PF00892">
    <property type="entry name" value="EamA"/>
    <property type="match status" value="1"/>
</dbReference>
<dbReference type="OrthoDB" id="259867at2"/>
<feature type="transmembrane region" description="Helical" evidence="1">
    <location>
        <begin position="121"/>
        <end position="139"/>
    </location>
</feature>
<dbReference type="GO" id="GO:0016020">
    <property type="term" value="C:membrane"/>
    <property type="evidence" value="ECO:0007669"/>
    <property type="project" value="InterPro"/>
</dbReference>
<feature type="transmembrane region" description="Helical" evidence="1">
    <location>
        <begin position="243"/>
        <end position="263"/>
    </location>
</feature>
<dbReference type="Gene3D" id="1.10.3730.20">
    <property type="match status" value="1"/>
</dbReference>
<dbReference type="InterPro" id="IPR000620">
    <property type="entry name" value="EamA_dom"/>
</dbReference>
<name>A0A517S9L2_9PLAN</name>